<evidence type="ECO:0000313" key="1">
    <source>
        <dbReference type="EMBL" id="MCI4659605.1"/>
    </source>
</evidence>
<comment type="caution">
    <text evidence="1">The sequence shown here is derived from an EMBL/GenBank/DDBJ whole genome shotgun (WGS) entry which is preliminary data.</text>
</comment>
<dbReference type="EMBL" id="JALGAR010000006">
    <property type="protein sequence ID" value="MCI4659605.1"/>
    <property type="molecule type" value="Genomic_DNA"/>
</dbReference>
<gene>
    <name evidence="1" type="ORF">MQH31_17515</name>
</gene>
<accession>A0AA41QWT8</accession>
<name>A0AA41QWT8_9MICO</name>
<protein>
    <submittedName>
        <fullName evidence="1">Uncharacterized protein</fullName>
    </submittedName>
</protein>
<organism evidence="1 2">
    <name type="scientific">Cryobacterium zhongshanensis</name>
    <dbReference type="NCBI Taxonomy" id="2928153"/>
    <lineage>
        <taxon>Bacteria</taxon>
        <taxon>Bacillati</taxon>
        <taxon>Actinomycetota</taxon>
        <taxon>Actinomycetes</taxon>
        <taxon>Micrococcales</taxon>
        <taxon>Microbacteriaceae</taxon>
        <taxon>Cryobacterium</taxon>
    </lineage>
</organism>
<reference evidence="1" key="1">
    <citation type="submission" date="2022-03" db="EMBL/GenBank/DDBJ databases">
        <title>Cryobacterium sp. nov. strain ZS14-85, isolated from Antarctic soil.</title>
        <authorList>
            <person name="Li J."/>
            <person name="Niu G."/>
        </authorList>
    </citation>
    <scope>NUCLEOTIDE SEQUENCE</scope>
    <source>
        <strain evidence="1">ZS14-85</strain>
    </source>
</reference>
<proteinExistence type="predicted"/>
<dbReference type="AlphaFoldDB" id="A0AA41QWT8"/>
<keyword evidence="2" id="KW-1185">Reference proteome</keyword>
<dbReference type="Proteomes" id="UP001165341">
    <property type="component" value="Unassembled WGS sequence"/>
</dbReference>
<dbReference type="RefSeq" id="WP_243013096.1">
    <property type="nucleotide sequence ID" value="NZ_JALGAR010000006.1"/>
</dbReference>
<evidence type="ECO:0000313" key="2">
    <source>
        <dbReference type="Proteomes" id="UP001165341"/>
    </source>
</evidence>
<sequence length="81" mass="8543">MATKPGEKDAVVLQAEVLMNATMKRCVNAPETTLPVLSMMLIAAGYALQVARGDEDIQPPQAVSTTKAEGLRAVGLGFIRS</sequence>